<dbReference type="PANTHER" id="PTHR47050">
    <property type="entry name" value="TETRATRICOPEPTIDE REPEAT PROTEIN 24"/>
    <property type="match status" value="1"/>
</dbReference>
<dbReference type="SMART" id="SM00028">
    <property type="entry name" value="TPR"/>
    <property type="match status" value="6"/>
</dbReference>
<comment type="caution">
    <text evidence="3">The sequence shown here is derived from an EMBL/GenBank/DDBJ whole genome shotgun (WGS) entry which is preliminary data.</text>
</comment>
<feature type="repeat" description="TPR" evidence="1">
    <location>
        <begin position="294"/>
        <end position="327"/>
    </location>
</feature>
<dbReference type="InterPro" id="IPR019734">
    <property type="entry name" value="TPR_rpt"/>
</dbReference>
<keyword evidence="1" id="KW-0802">TPR repeat</keyword>
<dbReference type="Pfam" id="PF13424">
    <property type="entry name" value="TPR_12"/>
    <property type="match status" value="1"/>
</dbReference>
<feature type="region of interest" description="Disordered" evidence="2">
    <location>
        <begin position="699"/>
        <end position="722"/>
    </location>
</feature>
<feature type="region of interest" description="Disordered" evidence="2">
    <location>
        <begin position="564"/>
        <end position="631"/>
    </location>
</feature>
<feature type="region of interest" description="Disordered" evidence="2">
    <location>
        <begin position="757"/>
        <end position="789"/>
    </location>
</feature>
<evidence type="ECO:0000256" key="1">
    <source>
        <dbReference type="PROSITE-ProRule" id="PRU00339"/>
    </source>
</evidence>
<keyword evidence="4" id="KW-1185">Reference proteome</keyword>
<evidence type="ECO:0000313" key="3">
    <source>
        <dbReference type="EMBL" id="CAL1540529.1"/>
    </source>
</evidence>
<evidence type="ECO:0000256" key="2">
    <source>
        <dbReference type="SAM" id="MobiDB-lite"/>
    </source>
</evidence>
<feature type="region of interest" description="Disordered" evidence="2">
    <location>
        <begin position="645"/>
        <end position="674"/>
    </location>
</feature>
<sequence>MTLDKDDSMMAEEVERFSKLGTLQLHHGQHQKALEAFRYAYHSVFSAGHQGYMLRACAFNLGAALIYTGNFTDGLHYLHQAVPPDGCRDGRSNGDLYFNFGLAYEGLSKLVDCKNYFEKALKEYKLEENNKKMEADTIHRLGKICVSNSQFLEAESWLKQLIQIYKDLGLNEQQLISQVERANLLQKMGKIDETQEILNVCMEAAKNLEPSENIGKLFNELGLVFCQLKNYDMAWQCYEAALQPVSMTNPKLAAVLYQNLGALCNQRGQCEEALRYHKDALQRHVELKNYRSQGHCFINMGYSYSQLNELEKAGECFQHALQASRDCGDKKTEWQSLESLGAVAFNQGFKKRAQEYYKQALTVFLGSPNAKDKNIQDRILGKLTNILQIQIEKSAPAVQVGSVSQVQEQQDQISPKRTAVLKQELKATQDGSVGLLGIKKEGKVKYLRVRKSASLRKFQKVALGLDSDLTARNFDKPGFQGIDAATDVEILSAQTLSDFEEEKDERFENPNQSFGYLNEQVVNEEGESDEMSSNEDNDENEEQRQVYEAMAKINGQEEDYMLLENPQGKSIVEQEEFVDQNESETETEGSSEQEETSDSSDSDEHSSRKVNNPSPPVPSSSPPATEIKPLGTYEVPVIKELHYETIDFSSQATSSKEKDKGERLTLTKRPSSSVNFFHSEDDEIRTGTGMSQTIYEEVGENDEVSPEQIGEANPFPSDSKLMDVNRSNQVAKENISLEKLSKAERDIFLYERHKEYEQQQRLKQEKMEAEAKEARAKTDQKSSKACNVM</sequence>
<dbReference type="Proteomes" id="UP001497497">
    <property type="component" value="Unassembled WGS sequence"/>
</dbReference>
<feature type="compositionally biased region" description="Basic and acidic residues" evidence="2">
    <location>
        <begin position="655"/>
        <end position="665"/>
    </location>
</feature>
<feature type="region of interest" description="Disordered" evidence="2">
    <location>
        <begin position="524"/>
        <end position="543"/>
    </location>
</feature>
<proteinExistence type="predicted"/>
<accession>A0AAV2I3P3</accession>
<gene>
    <name evidence="3" type="ORF">GSLYS_00014178001</name>
</gene>
<dbReference type="InterPro" id="IPR011990">
    <property type="entry name" value="TPR-like_helical_dom_sf"/>
</dbReference>
<feature type="compositionally biased region" description="Acidic residues" evidence="2">
    <location>
        <begin position="573"/>
        <end position="601"/>
    </location>
</feature>
<name>A0AAV2I3P3_LYMST</name>
<dbReference type="AlphaFoldDB" id="A0AAV2I3P3"/>
<feature type="compositionally biased region" description="Acidic residues" evidence="2">
    <location>
        <begin position="524"/>
        <end position="541"/>
    </location>
</feature>
<protein>
    <submittedName>
        <fullName evidence="3">Uncharacterized protein</fullName>
    </submittedName>
</protein>
<dbReference type="Gene3D" id="1.25.40.10">
    <property type="entry name" value="Tetratricopeptide repeat domain"/>
    <property type="match status" value="3"/>
</dbReference>
<dbReference type="EMBL" id="CAXITT010000386">
    <property type="protein sequence ID" value="CAL1540529.1"/>
    <property type="molecule type" value="Genomic_DNA"/>
</dbReference>
<evidence type="ECO:0000313" key="4">
    <source>
        <dbReference type="Proteomes" id="UP001497497"/>
    </source>
</evidence>
<reference evidence="3 4" key="1">
    <citation type="submission" date="2024-04" db="EMBL/GenBank/DDBJ databases">
        <authorList>
            <consortium name="Genoscope - CEA"/>
            <person name="William W."/>
        </authorList>
    </citation>
    <scope>NUCLEOTIDE SEQUENCE [LARGE SCALE GENOMIC DNA]</scope>
</reference>
<dbReference type="PROSITE" id="PS50005">
    <property type="entry name" value="TPR"/>
    <property type="match status" value="1"/>
</dbReference>
<dbReference type="PANTHER" id="PTHR47050:SF1">
    <property type="entry name" value="TETRATRICOPEPTIDE REPEAT PROTEIN 24-LIKE"/>
    <property type="match status" value="1"/>
</dbReference>
<dbReference type="SUPFAM" id="SSF48452">
    <property type="entry name" value="TPR-like"/>
    <property type="match status" value="2"/>
</dbReference>
<feature type="compositionally biased region" description="Basic and acidic residues" evidence="2">
    <location>
        <begin position="757"/>
        <end position="782"/>
    </location>
</feature>
<dbReference type="InterPro" id="IPR024812">
    <property type="entry name" value="TPR_24"/>
</dbReference>
<organism evidence="3 4">
    <name type="scientific">Lymnaea stagnalis</name>
    <name type="common">Great pond snail</name>
    <name type="synonym">Helix stagnalis</name>
    <dbReference type="NCBI Taxonomy" id="6523"/>
    <lineage>
        <taxon>Eukaryota</taxon>
        <taxon>Metazoa</taxon>
        <taxon>Spiralia</taxon>
        <taxon>Lophotrochozoa</taxon>
        <taxon>Mollusca</taxon>
        <taxon>Gastropoda</taxon>
        <taxon>Heterobranchia</taxon>
        <taxon>Euthyneura</taxon>
        <taxon>Panpulmonata</taxon>
        <taxon>Hygrophila</taxon>
        <taxon>Lymnaeoidea</taxon>
        <taxon>Lymnaeidae</taxon>
        <taxon>Lymnaea</taxon>
    </lineage>
</organism>